<dbReference type="OrthoDB" id="211904at2"/>
<evidence type="ECO:0000313" key="5">
    <source>
        <dbReference type="Proteomes" id="UP000317243"/>
    </source>
</evidence>
<reference evidence="4 5" key="1">
    <citation type="submission" date="2019-02" db="EMBL/GenBank/DDBJ databases">
        <title>Deep-cultivation of Planctomycetes and their phenomic and genomic characterization uncovers novel biology.</title>
        <authorList>
            <person name="Wiegand S."/>
            <person name="Jogler M."/>
            <person name="Boedeker C."/>
            <person name="Pinto D."/>
            <person name="Vollmers J."/>
            <person name="Rivas-Marin E."/>
            <person name="Kohn T."/>
            <person name="Peeters S.H."/>
            <person name="Heuer A."/>
            <person name="Rast P."/>
            <person name="Oberbeckmann S."/>
            <person name="Bunk B."/>
            <person name="Jeske O."/>
            <person name="Meyerdierks A."/>
            <person name="Storesund J.E."/>
            <person name="Kallscheuer N."/>
            <person name="Luecker S."/>
            <person name="Lage O.M."/>
            <person name="Pohl T."/>
            <person name="Merkel B.J."/>
            <person name="Hornburger P."/>
            <person name="Mueller R.-W."/>
            <person name="Bruemmer F."/>
            <person name="Labrenz M."/>
            <person name="Spormann A.M."/>
            <person name="Op Den Camp H."/>
            <person name="Overmann J."/>
            <person name="Amann R."/>
            <person name="Jetten M.S.M."/>
            <person name="Mascher T."/>
            <person name="Medema M.H."/>
            <person name="Devos D.P."/>
            <person name="Kaster A.-K."/>
            <person name="Ovreas L."/>
            <person name="Rohde M."/>
            <person name="Galperin M.Y."/>
            <person name="Jogler C."/>
        </authorList>
    </citation>
    <scope>NUCLEOTIDE SEQUENCE [LARGE SCALE GENOMIC DNA]</scope>
    <source>
        <strain evidence="4 5">KOR42</strain>
    </source>
</reference>
<comment type="similarity">
    <text evidence="1">Belongs to the Skp family.</text>
</comment>
<sequence length="220" mass="23970">MNRSAITTAVAIVTAFSVGLTWSYFTNSRTGGVAVVDLDEVAKRLGRDKEMTDSLQAQTGELQEALAKIQSNATQQLEKVRASLGQEVTNEEAQQFVRLRNKAQLTLNELQQQARVRIGQSRQQLISEFRQQTQPVAAKIAKEKGFDTVVTRNDTVVFSYDNSVDITDDVVKLMSAEFPASAKPLKPASQKQAAATPQTETNTESATATAATENTESATE</sequence>
<dbReference type="EMBL" id="SIHI01000001">
    <property type="protein sequence ID" value="TWT57002.1"/>
    <property type="molecule type" value="Genomic_DNA"/>
</dbReference>
<dbReference type="Pfam" id="PF03938">
    <property type="entry name" value="OmpH"/>
    <property type="match status" value="1"/>
</dbReference>
<evidence type="ECO:0000313" key="4">
    <source>
        <dbReference type="EMBL" id="TWT57002.1"/>
    </source>
</evidence>
<name>A0A5C5X4E3_9PLAN</name>
<protein>
    <submittedName>
        <fullName evidence="4">Outer membrane protein (OmpH-like)</fullName>
    </submittedName>
</protein>
<dbReference type="GO" id="GO:0051082">
    <property type="term" value="F:unfolded protein binding"/>
    <property type="evidence" value="ECO:0007669"/>
    <property type="project" value="InterPro"/>
</dbReference>
<dbReference type="RefSeq" id="WP_146506893.1">
    <property type="nucleotide sequence ID" value="NZ_SIHI01000001.1"/>
</dbReference>
<keyword evidence="5" id="KW-1185">Reference proteome</keyword>
<accession>A0A5C5X4E3</accession>
<dbReference type="GO" id="GO:0005829">
    <property type="term" value="C:cytosol"/>
    <property type="evidence" value="ECO:0007669"/>
    <property type="project" value="TreeGrafter"/>
</dbReference>
<dbReference type="PANTHER" id="PTHR35089">
    <property type="entry name" value="CHAPERONE PROTEIN SKP"/>
    <property type="match status" value="1"/>
</dbReference>
<dbReference type="PANTHER" id="PTHR35089:SF1">
    <property type="entry name" value="CHAPERONE PROTEIN SKP"/>
    <property type="match status" value="1"/>
</dbReference>
<dbReference type="InterPro" id="IPR024930">
    <property type="entry name" value="Skp_dom_sf"/>
</dbReference>
<dbReference type="SMART" id="SM00935">
    <property type="entry name" value="OmpH"/>
    <property type="match status" value="1"/>
</dbReference>
<evidence type="ECO:0000256" key="3">
    <source>
        <dbReference type="SAM" id="MobiDB-lite"/>
    </source>
</evidence>
<feature type="compositionally biased region" description="Low complexity" evidence="3">
    <location>
        <begin position="199"/>
        <end position="220"/>
    </location>
</feature>
<dbReference type="InterPro" id="IPR005632">
    <property type="entry name" value="Chaperone_Skp"/>
</dbReference>
<keyword evidence="2" id="KW-0732">Signal</keyword>
<feature type="compositionally biased region" description="Polar residues" evidence="3">
    <location>
        <begin position="189"/>
        <end position="198"/>
    </location>
</feature>
<dbReference type="Gene3D" id="3.30.910.20">
    <property type="entry name" value="Skp domain"/>
    <property type="match status" value="1"/>
</dbReference>
<dbReference type="SUPFAM" id="SSF111384">
    <property type="entry name" value="OmpH-like"/>
    <property type="match status" value="1"/>
</dbReference>
<evidence type="ECO:0000256" key="2">
    <source>
        <dbReference type="ARBA" id="ARBA00022729"/>
    </source>
</evidence>
<gene>
    <name evidence="4" type="ORF">KOR42_03590</name>
</gene>
<dbReference type="GO" id="GO:0050821">
    <property type="term" value="P:protein stabilization"/>
    <property type="evidence" value="ECO:0007669"/>
    <property type="project" value="TreeGrafter"/>
</dbReference>
<comment type="caution">
    <text evidence="4">The sequence shown here is derived from an EMBL/GenBank/DDBJ whole genome shotgun (WGS) entry which is preliminary data.</text>
</comment>
<feature type="region of interest" description="Disordered" evidence="3">
    <location>
        <begin position="180"/>
        <end position="220"/>
    </location>
</feature>
<evidence type="ECO:0000256" key="1">
    <source>
        <dbReference type="ARBA" id="ARBA00009091"/>
    </source>
</evidence>
<dbReference type="Proteomes" id="UP000317243">
    <property type="component" value="Unassembled WGS sequence"/>
</dbReference>
<proteinExistence type="inferred from homology"/>
<organism evidence="4 5">
    <name type="scientific">Thalassoglobus neptunius</name>
    <dbReference type="NCBI Taxonomy" id="1938619"/>
    <lineage>
        <taxon>Bacteria</taxon>
        <taxon>Pseudomonadati</taxon>
        <taxon>Planctomycetota</taxon>
        <taxon>Planctomycetia</taxon>
        <taxon>Planctomycetales</taxon>
        <taxon>Planctomycetaceae</taxon>
        <taxon>Thalassoglobus</taxon>
    </lineage>
</organism>
<dbReference type="AlphaFoldDB" id="A0A5C5X4E3"/>